<keyword evidence="4" id="KW-0479">Metal-binding</keyword>
<keyword evidence="4" id="KW-0863">Zinc-finger</keyword>
<dbReference type="PROSITE" id="PS50114">
    <property type="entry name" value="GATA_ZN_FINGER_2"/>
    <property type="match status" value="1"/>
</dbReference>
<dbReference type="PROSITE" id="PS50112">
    <property type="entry name" value="PAS"/>
    <property type="match status" value="2"/>
</dbReference>
<evidence type="ECO:0000259" key="7">
    <source>
        <dbReference type="PROSITE" id="PS50114"/>
    </source>
</evidence>
<dbReference type="InterPro" id="IPR013655">
    <property type="entry name" value="PAS_fold_3"/>
</dbReference>
<keyword evidence="3" id="KW-0157">Chromophore</keyword>
<accession>A0ABR3UV31</accession>
<dbReference type="Proteomes" id="UP001578633">
    <property type="component" value="Chromosome 1"/>
</dbReference>
<keyword evidence="2" id="KW-0288">FMN</keyword>
<sequence>MNGYPYPTRPFNQANNANMMMSMNGDAMNGFNMVEGQSLDSIVAQNDKDNRRRSMPVYARGPPQQQQRQQHQQQQQQQQMNMGSPDTRRLSMMHFGDPNGSEMDDFQFDMSNAAMDNMMRSNTFPRTTADIQGDQLPAADLNINTQFQSQASPFPSMATPGSAYASPMHQKNSLDLDMGSYQNGLNMPLDMDDSLNMMPTDMNMFPGSQFNTSMLDSPINQDFVGPMPAAPQGNNTPSGQSQDHFKRPSLNNTPEVKPGRSSFLSRTTSQDQSSMRSTSRPQSEHRSSTSVPTRMTLTSLQNQQPIAQDPAQDLPKEVINKQLQDFKMPWQQPAGGFPSTMHHNPHMKTQFKNAYSSTGFDMLGVLMRVATRPDPQIDIGSVDLSCAFVVCDAELDDIPIVYCSENFERLTGYTRHMILGRNCRFLQAPDGKVESGIKRNYVDDDSVYYLKNMIESRAEAQISLINYRRGGQPFMNLLTMIPIAWEPGGKMKFFVGFQVDLVEQPGAMTNKNSDGSYRVNYQRGMSIPSYVFSDHHKPQQAEQGQTISKDEVSNVLAAYSGSGDSEMTRRIWDKVLLENSDDVVHVLSLKGLFLYLSPASNRILEYDPSELVGTALSSVCHPSDIVPVTRELKETTNGASVNVVFRIRRKKSGYMWFEGHGSLHTEQGKGRKCIILVGRERPVYTLSKAIVRESGGVGDNELWTKMSTSGMFLYVSSNVRQLLDKQPEDLVGTSIQSLMRQESKINFGRILELARGGRKGEVKHEMINKRGQVLQAFTTIYPGDATEGQKPTFVVGQTRLLKYSRNSNAGRPSMYTNTKHERDSHNSIHTQMSGAASPAAGSMTGPTGSSTPMTSNTNPLFVTTEESPATFAGHNGLQLGHQDQSLASDDNVFDELKTTRSTSWQYELRQMEKRNRYLAEEVQSLLAAKKKRKRRKGAGQMQKDCANCHTRTTPEWRRGPSGNRDLCNSCGLRWAKQQGRVSPRTSSAASDKSKKSSASPRHFPTSHQNHQTILPHSIPDTGQQSSMPSAMSSSTKRSPQQGSISESHATKAARTEVASSQGFIPPPAIDEVTEPES</sequence>
<keyword evidence="1" id="KW-0285">Flavoprotein</keyword>
<dbReference type="Pfam" id="PF00320">
    <property type="entry name" value="GATA"/>
    <property type="match status" value="1"/>
</dbReference>
<feature type="compositionally biased region" description="Polar residues" evidence="5">
    <location>
        <begin position="262"/>
        <end position="281"/>
    </location>
</feature>
<dbReference type="Gene3D" id="3.30.50.10">
    <property type="entry name" value="Erythroid Transcription Factor GATA-1, subunit A"/>
    <property type="match status" value="1"/>
</dbReference>
<dbReference type="NCBIfam" id="TIGR00229">
    <property type="entry name" value="sensory_box"/>
    <property type="match status" value="1"/>
</dbReference>
<reference evidence="8 9" key="1">
    <citation type="submission" date="2024-09" db="EMBL/GenBank/DDBJ databases">
        <title>T2T genomes of carrot and Alternaria dauci and their utility for understanding host-pathogen interaction during carrot leaf blight disease.</title>
        <authorList>
            <person name="Liu W."/>
            <person name="Xu S."/>
            <person name="Ou C."/>
            <person name="Liu X."/>
            <person name="Zhuang F."/>
            <person name="Deng X.W."/>
        </authorList>
    </citation>
    <scope>NUCLEOTIDE SEQUENCE [LARGE SCALE GENOMIC DNA]</scope>
    <source>
        <strain evidence="8 9">A2016</strain>
    </source>
</reference>
<feature type="compositionally biased region" description="Low complexity" evidence="5">
    <location>
        <begin position="1025"/>
        <end position="1034"/>
    </location>
</feature>
<evidence type="ECO:0000259" key="6">
    <source>
        <dbReference type="PROSITE" id="PS50112"/>
    </source>
</evidence>
<dbReference type="InterPro" id="IPR013088">
    <property type="entry name" value="Znf_NHR/GATA"/>
</dbReference>
<feature type="compositionally biased region" description="Low complexity" evidence="5">
    <location>
        <begin position="64"/>
        <end position="79"/>
    </location>
</feature>
<dbReference type="RefSeq" id="XP_069310887.1">
    <property type="nucleotide sequence ID" value="XM_069447963.1"/>
</dbReference>
<feature type="region of interest" description="Disordered" evidence="5">
    <location>
        <begin position="977"/>
        <end position="1077"/>
    </location>
</feature>
<feature type="region of interest" description="Disordered" evidence="5">
    <location>
        <begin position="208"/>
        <end position="294"/>
    </location>
</feature>
<dbReference type="InterPro" id="IPR000014">
    <property type="entry name" value="PAS"/>
</dbReference>
<proteinExistence type="predicted"/>
<dbReference type="CDD" id="cd00202">
    <property type="entry name" value="ZnF_GATA"/>
    <property type="match status" value="1"/>
</dbReference>
<comment type="caution">
    <text evidence="8">The sequence shown here is derived from an EMBL/GenBank/DDBJ whole genome shotgun (WGS) entry which is preliminary data.</text>
</comment>
<feature type="compositionally biased region" description="Polar residues" evidence="5">
    <location>
        <begin position="232"/>
        <end position="242"/>
    </location>
</feature>
<dbReference type="Pfam" id="PF13426">
    <property type="entry name" value="PAS_9"/>
    <property type="match status" value="2"/>
</dbReference>
<dbReference type="Pfam" id="PF08447">
    <property type="entry name" value="PAS_3"/>
    <property type="match status" value="1"/>
</dbReference>
<dbReference type="SUPFAM" id="SSF57716">
    <property type="entry name" value="Glucocorticoid receptor-like (DNA-binding domain)"/>
    <property type="match status" value="1"/>
</dbReference>
<feature type="domain" description="GATA-type" evidence="7">
    <location>
        <begin position="939"/>
        <end position="972"/>
    </location>
</feature>
<feature type="compositionally biased region" description="Polar residues" evidence="5">
    <location>
        <begin position="1035"/>
        <end position="1047"/>
    </location>
</feature>
<feature type="compositionally biased region" description="Polar residues" evidence="5">
    <location>
        <begin position="208"/>
        <end position="220"/>
    </location>
</feature>
<feature type="compositionally biased region" description="Polar residues" evidence="5">
    <location>
        <begin position="1005"/>
        <end position="1024"/>
    </location>
</feature>
<evidence type="ECO:0000256" key="5">
    <source>
        <dbReference type="SAM" id="MobiDB-lite"/>
    </source>
</evidence>
<dbReference type="GeneID" id="96080967"/>
<dbReference type="CDD" id="cd00130">
    <property type="entry name" value="PAS"/>
    <property type="match status" value="3"/>
</dbReference>
<dbReference type="PANTHER" id="PTHR47429">
    <property type="entry name" value="PROTEIN TWIN LOV 1"/>
    <property type="match status" value="1"/>
</dbReference>
<evidence type="ECO:0000256" key="2">
    <source>
        <dbReference type="ARBA" id="ARBA00022643"/>
    </source>
</evidence>
<feature type="compositionally biased region" description="Low complexity" evidence="5">
    <location>
        <begin position="832"/>
        <end position="853"/>
    </location>
</feature>
<dbReference type="PROSITE" id="PS00344">
    <property type="entry name" value="GATA_ZN_FINGER_1"/>
    <property type="match status" value="1"/>
</dbReference>
<feature type="compositionally biased region" description="Polar residues" evidence="5">
    <location>
        <begin position="806"/>
        <end position="817"/>
    </location>
</feature>
<dbReference type="SMART" id="SM00091">
    <property type="entry name" value="PAS"/>
    <property type="match status" value="3"/>
</dbReference>
<dbReference type="SMART" id="SM00401">
    <property type="entry name" value="ZnF_GATA"/>
    <property type="match status" value="1"/>
</dbReference>
<gene>
    <name evidence="8" type="ORF">ACET3X_000645</name>
</gene>
<dbReference type="InterPro" id="IPR035965">
    <property type="entry name" value="PAS-like_dom_sf"/>
</dbReference>
<evidence type="ECO:0000256" key="1">
    <source>
        <dbReference type="ARBA" id="ARBA00022630"/>
    </source>
</evidence>
<evidence type="ECO:0008006" key="10">
    <source>
        <dbReference type="Google" id="ProtNLM"/>
    </source>
</evidence>
<evidence type="ECO:0000313" key="8">
    <source>
        <dbReference type="EMBL" id="KAL1800303.1"/>
    </source>
</evidence>
<keyword evidence="9" id="KW-1185">Reference proteome</keyword>
<dbReference type="InterPro" id="IPR001610">
    <property type="entry name" value="PAC"/>
</dbReference>
<feature type="region of interest" description="Disordered" evidence="5">
    <location>
        <begin position="45"/>
        <end position="90"/>
    </location>
</feature>
<evidence type="ECO:0000256" key="3">
    <source>
        <dbReference type="ARBA" id="ARBA00022991"/>
    </source>
</evidence>
<evidence type="ECO:0000313" key="9">
    <source>
        <dbReference type="Proteomes" id="UP001578633"/>
    </source>
</evidence>
<dbReference type="SUPFAM" id="SSF55785">
    <property type="entry name" value="PYP-like sensor domain (PAS domain)"/>
    <property type="match status" value="3"/>
</dbReference>
<name>A0ABR3UV31_9PLEO</name>
<dbReference type="EMBL" id="JBHGVX010000001">
    <property type="protein sequence ID" value="KAL1800303.1"/>
    <property type="molecule type" value="Genomic_DNA"/>
</dbReference>
<feature type="domain" description="PAS" evidence="6">
    <location>
        <begin position="400"/>
        <end position="422"/>
    </location>
</feature>
<protein>
    <recommendedName>
        <fullName evidence="10">White collar 1 protein</fullName>
    </recommendedName>
</protein>
<organism evidence="8 9">
    <name type="scientific">Alternaria dauci</name>
    <dbReference type="NCBI Taxonomy" id="48095"/>
    <lineage>
        <taxon>Eukaryota</taxon>
        <taxon>Fungi</taxon>
        <taxon>Dikarya</taxon>
        <taxon>Ascomycota</taxon>
        <taxon>Pezizomycotina</taxon>
        <taxon>Dothideomycetes</taxon>
        <taxon>Pleosporomycetidae</taxon>
        <taxon>Pleosporales</taxon>
        <taxon>Pleosporineae</taxon>
        <taxon>Pleosporaceae</taxon>
        <taxon>Alternaria</taxon>
        <taxon>Alternaria sect. Porri</taxon>
    </lineage>
</organism>
<feature type="domain" description="PAS" evidence="6">
    <location>
        <begin position="576"/>
        <end position="639"/>
    </location>
</feature>
<dbReference type="Gene3D" id="3.30.450.20">
    <property type="entry name" value="PAS domain"/>
    <property type="match status" value="3"/>
</dbReference>
<keyword evidence="4" id="KW-0862">Zinc</keyword>
<feature type="region of interest" description="Disordered" evidence="5">
    <location>
        <begin position="806"/>
        <end position="853"/>
    </location>
</feature>
<evidence type="ECO:0000256" key="4">
    <source>
        <dbReference type="PROSITE-ProRule" id="PRU00094"/>
    </source>
</evidence>
<dbReference type="InterPro" id="IPR000679">
    <property type="entry name" value="Znf_GATA"/>
</dbReference>
<dbReference type="SMART" id="SM00086">
    <property type="entry name" value="PAC"/>
    <property type="match status" value="2"/>
</dbReference>
<dbReference type="PANTHER" id="PTHR47429:SF7">
    <property type="entry name" value="GATA-FACTOR"/>
    <property type="match status" value="1"/>
</dbReference>